<dbReference type="Gene3D" id="2.170.16.10">
    <property type="entry name" value="Hedgehog/Intein (Hint) domain"/>
    <property type="match status" value="1"/>
</dbReference>
<evidence type="ECO:0000313" key="2">
    <source>
        <dbReference type="EMBL" id="SFR20186.1"/>
    </source>
</evidence>
<dbReference type="OrthoDB" id="6305173at2"/>
<sequence length="300" mass="32083">MATFFDQFYEMDPFSPPPAGTTLNVAFLEADDADNSGTLSRYGEDLIDGSDINRIWDGDTVTVELSNGTQVTYTGVTFYLDDGRRFFTPMDGQTLATGTLISTTAVSSQTNISLPRFGPTCFTAGTLIDTARGPVPVETLRVGDTVLTDGGQSEPIVWTGATIAPGDGKFAAVVFAPGTLGNTRPLAVSPQHRVLLRGWRAEIYFGLPEVLATAVHLVNGKTVTRAREREVHYVHVMCARPVLLRSDGAVSESFNPGAMVREGDAALDAELRALFPDMPRTGTAPARPLACGKDARALIL</sequence>
<dbReference type="RefSeq" id="WP_092082742.1">
    <property type="nucleotide sequence ID" value="NZ_FOYI01000019.1"/>
</dbReference>
<name>A0A1I6EQW6_9RHOB</name>
<evidence type="ECO:0000259" key="1">
    <source>
        <dbReference type="Pfam" id="PF13403"/>
    </source>
</evidence>
<reference evidence="2 3" key="1">
    <citation type="submission" date="2016-10" db="EMBL/GenBank/DDBJ databases">
        <authorList>
            <person name="de Groot N.N."/>
        </authorList>
    </citation>
    <scope>NUCLEOTIDE SEQUENCE [LARGE SCALE GENOMIC DNA]</scope>
    <source>
        <strain evidence="3">KMM 9023,NRIC 0796,JCM 17311,KCTC 23692</strain>
    </source>
</reference>
<evidence type="ECO:0000313" key="3">
    <source>
        <dbReference type="Proteomes" id="UP000199302"/>
    </source>
</evidence>
<dbReference type="AlphaFoldDB" id="A0A1I6EQW6"/>
<organism evidence="2 3">
    <name type="scientific">Poseidonocella sedimentorum</name>
    <dbReference type="NCBI Taxonomy" id="871652"/>
    <lineage>
        <taxon>Bacteria</taxon>
        <taxon>Pseudomonadati</taxon>
        <taxon>Pseudomonadota</taxon>
        <taxon>Alphaproteobacteria</taxon>
        <taxon>Rhodobacterales</taxon>
        <taxon>Roseobacteraceae</taxon>
        <taxon>Poseidonocella</taxon>
    </lineage>
</organism>
<dbReference type="SUPFAM" id="SSF51294">
    <property type="entry name" value="Hedgehog/intein (Hint) domain"/>
    <property type="match status" value="1"/>
</dbReference>
<dbReference type="Proteomes" id="UP000199302">
    <property type="component" value="Unassembled WGS sequence"/>
</dbReference>
<gene>
    <name evidence="2" type="ORF">SAMN04515673_11926</name>
</gene>
<proteinExistence type="predicted"/>
<dbReference type="InterPro" id="IPR028992">
    <property type="entry name" value="Hedgehog/Intein_dom"/>
</dbReference>
<dbReference type="STRING" id="871652.SAMN04515673_11926"/>
<feature type="domain" description="Hedgehog/Intein (Hint)" evidence="1">
    <location>
        <begin position="120"/>
        <end position="257"/>
    </location>
</feature>
<keyword evidence="3" id="KW-1185">Reference proteome</keyword>
<dbReference type="Pfam" id="PF13403">
    <property type="entry name" value="Hint_2"/>
    <property type="match status" value="1"/>
</dbReference>
<dbReference type="InterPro" id="IPR036844">
    <property type="entry name" value="Hint_dom_sf"/>
</dbReference>
<dbReference type="EMBL" id="FOYI01000019">
    <property type="protein sequence ID" value="SFR20186.1"/>
    <property type="molecule type" value="Genomic_DNA"/>
</dbReference>
<protein>
    <submittedName>
        <fullName evidence="2">Hint domain-containing protein</fullName>
    </submittedName>
</protein>
<accession>A0A1I6EQW6</accession>